<dbReference type="SUPFAM" id="SSF81653">
    <property type="entry name" value="Calcium ATPase, transduction domain A"/>
    <property type="match status" value="1"/>
</dbReference>
<evidence type="ECO:0000256" key="13">
    <source>
        <dbReference type="ARBA" id="ARBA00023136"/>
    </source>
</evidence>
<evidence type="ECO:0000256" key="10">
    <source>
        <dbReference type="ARBA" id="ARBA00022967"/>
    </source>
</evidence>
<evidence type="ECO:0000256" key="12">
    <source>
        <dbReference type="ARBA" id="ARBA00023008"/>
    </source>
</evidence>
<dbReference type="InterPro" id="IPR036163">
    <property type="entry name" value="HMA_dom_sf"/>
</dbReference>
<feature type="transmembrane region" description="Helical" evidence="15">
    <location>
        <begin position="170"/>
        <end position="190"/>
    </location>
</feature>
<evidence type="ECO:0000256" key="2">
    <source>
        <dbReference type="ARBA" id="ARBA00006024"/>
    </source>
</evidence>
<accession>A0A0K2SPY5</accession>
<dbReference type="AlphaFoldDB" id="A0A0K2SPY5"/>
<reference evidence="18" key="1">
    <citation type="submission" date="2015-07" db="EMBL/GenBank/DDBJ databases">
        <title>Complete genome sequence and phylogenetic analysis of Limnochorda pilosa.</title>
        <authorList>
            <person name="Watanabe M."/>
            <person name="Kojima H."/>
            <person name="Fukui M."/>
        </authorList>
    </citation>
    <scope>NUCLEOTIDE SEQUENCE [LARGE SCALE GENOMIC DNA]</scope>
    <source>
        <strain evidence="18">HC45</strain>
    </source>
</reference>
<dbReference type="Gene3D" id="3.40.1110.10">
    <property type="entry name" value="Calcium-transporting ATPase, cytoplasmic domain N"/>
    <property type="match status" value="1"/>
</dbReference>
<feature type="transmembrane region" description="Helical" evidence="15">
    <location>
        <begin position="146"/>
        <end position="164"/>
    </location>
</feature>
<keyword evidence="13 15" id="KW-0472">Membrane</keyword>
<gene>
    <name evidence="17" type="ORF">LIP_3368</name>
</gene>
<dbReference type="Pfam" id="PF00122">
    <property type="entry name" value="E1-E2_ATPase"/>
    <property type="match status" value="1"/>
</dbReference>
<evidence type="ECO:0000256" key="1">
    <source>
        <dbReference type="ARBA" id="ARBA00004651"/>
    </source>
</evidence>
<dbReference type="InterPro" id="IPR059000">
    <property type="entry name" value="ATPase_P-type_domA"/>
</dbReference>
<evidence type="ECO:0000256" key="9">
    <source>
        <dbReference type="ARBA" id="ARBA00022840"/>
    </source>
</evidence>
<dbReference type="FunFam" id="3.30.70.100:FF:000001">
    <property type="entry name" value="ATPase copper transporting beta"/>
    <property type="match status" value="1"/>
</dbReference>
<keyword evidence="15" id="KW-1003">Cell membrane</keyword>
<feature type="transmembrane region" description="Helical" evidence="15">
    <location>
        <begin position="664"/>
        <end position="683"/>
    </location>
</feature>
<dbReference type="GO" id="GO:0043682">
    <property type="term" value="F:P-type divalent copper transporter activity"/>
    <property type="evidence" value="ECO:0007669"/>
    <property type="project" value="TreeGrafter"/>
</dbReference>
<dbReference type="GO" id="GO:0055070">
    <property type="term" value="P:copper ion homeostasis"/>
    <property type="evidence" value="ECO:0007669"/>
    <property type="project" value="TreeGrafter"/>
</dbReference>
<evidence type="ECO:0000256" key="6">
    <source>
        <dbReference type="ARBA" id="ARBA00022723"/>
    </source>
</evidence>
<dbReference type="GO" id="GO:0005507">
    <property type="term" value="F:copper ion binding"/>
    <property type="evidence" value="ECO:0007669"/>
    <property type="project" value="TreeGrafter"/>
</dbReference>
<dbReference type="PATRIC" id="fig|1555112.3.peg.3403"/>
<dbReference type="KEGG" id="lpil:LIP_3368"/>
<comment type="catalytic activity">
    <reaction evidence="14">
        <text>Cu(+)(in) + ATP + H2O = Cu(+)(out) + ADP + phosphate + H(+)</text>
        <dbReference type="Rhea" id="RHEA:25792"/>
        <dbReference type="ChEBI" id="CHEBI:15377"/>
        <dbReference type="ChEBI" id="CHEBI:15378"/>
        <dbReference type="ChEBI" id="CHEBI:30616"/>
        <dbReference type="ChEBI" id="CHEBI:43474"/>
        <dbReference type="ChEBI" id="CHEBI:49552"/>
        <dbReference type="ChEBI" id="CHEBI:456216"/>
        <dbReference type="EC" id="7.2.2.8"/>
    </reaction>
</comment>
<keyword evidence="5 15" id="KW-0812">Transmembrane</keyword>
<keyword evidence="12" id="KW-0186">Copper</keyword>
<dbReference type="PROSITE" id="PS00154">
    <property type="entry name" value="ATPASE_E1_E2"/>
    <property type="match status" value="1"/>
</dbReference>
<feature type="domain" description="HMA" evidence="16">
    <location>
        <begin position="1"/>
        <end position="58"/>
    </location>
</feature>
<evidence type="ECO:0000313" key="18">
    <source>
        <dbReference type="Proteomes" id="UP000065807"/>
    </source>
</evidence>
<evidence type="ECO:0000256" key="4">
    <source>
        <dbReference type="ARBA" id="ARBA00022448"/>
    </source>
</evidence>
<dbReference type="Pfam" id="PF00403">
    <property type="entry name" value="HMA"/>
    <property type="match status" value="1"/>
</dbReference>
<dbReference type="PANTHER" id="PTHR43520:SF8">
    <property type="entry name" value="P-TYPE CU(+) TRANSPORTER"/>
    <property type="match status" value="1"/>
</dbReference>
<comment type="similarity">
    <text evidence="2 15">Belongs to the cation transport ATPase (P-type) (TC 3.A.3) family. Type IB subfamily.</text>
</comment>
<dbReference type="Pfam" id="PF00702">
    <property type="entry name" value="Hydrolase"/>
    <property type="match status" value="1"/>
</dbReference>
<dbReference type="PRINTS" id="PR00943">
    <property type="entry name" value="CUATPASE"/>
</dbReference>
<keyword evidence="8" id="KW-0406">Ion transport</keyword>
<protein>
    <recommendedName>
        <fullName evidence="3">P-type Cu(+) transporter</fullName>
        <ecNumber evidence="3">7.2.2.8</ecNumber>
    </recommendedName>
</protein>
<evidence type="ECO:0000313" key="17">
    <source>
        <dbReference type="EMBL" id="BAS29180.1"/>
    </source>
</evidence>
<dbReference type="PANTHER" id="PTHR43520">
    <property type="entry name" value="ATP7, ISOFORM B"/>
    <property type="match status" value="1"/>
</dbReference>
<dbReference type="InterPro" id="IPR036412">
    <property type="entry name" value="HAD-like_sf"/>
</dbReference>
<feature type="transmembrane region" description="Helical" evidence="15">
    <location>
        <begin position="323"/>
        <end position="345"/>
    </location>
</feature>
<evidence type="ECO:0000256" key="11">
    <source>
        <dbReference type="ARBA" id="ARBA00022989"/>
    </source>
</evidence>
<evidence type="ECO:0000259" key="16">
    <source>
        <dbReference type="PROSITE" id="PS50846"/>
    </source>
</evidence>
<feature type="transmembrane region" description="Helical" evidence="15">
    <location>
        <begin position="107"/>
        <end position="125"/>
    </location>
</feature>
<keyword evidence="10" id="KW-1278">Translocase</keyword>
<dbReference type="Gene3D" id="3.30.70.100">
    <property type="match status" value="1"/>
</dbReference>
<evidence type="ECO:0000256" key="7">
    <source>
        <dbReference type="ARBA" id="ARBA00022741"/>
    </source>
</evidence>
<dbReference type="NCBIfam" id="TIGR01525">
    <property type="entry name" value="ATPase-IB_hvy"/>
    <property type="match status" value="1"/>
</dbReference>
<dbReference type="PROSITE" id="PS50846">
    <property type="entry name" value="HMA_2"/>
    <property type="match status" value="1"/>
</dbReference>
<feature type="transmembrane region" description="Helical" evidence="15">
    <location>
        <begin position="80"/>
        <end position="101"/>
    </location>
</feature>
<dbReference type="InterPro" id="IPR006121">
    <property type="entry name" value="HMA_dom"/>
</dbReference>
<dbReference type="Gene3D" id="3.40.50.1000">
    <property type="entry name" value="HAD superfamily/HAD-like"/>
    <property type="match status" value="1"/>
</dbReference>
<comment type="subcellular location">
    <subcellularLocation>
        <location evidence="1">Cell membrane</location>
        <topology evidence="1">Multi-pass membrane protein</topology>
    </subcellularLocation>
</comment>
<dbReference type="STRING" id="1555112.LIP_3368"/>
<dbReference type="InterPro" id="IPR001757">
    <property type="entry name" value="P_typ_ATPase"/>
</dbReference>
<feature type="transmembrane region" description="Helical" evidence="15">
    <location>
        <begin position="689"/>
        <end position="709"/>
    </location>
</feature>
<keyword evidence="9 15" id="KW-0067">ATP-binding</keyword>
<dbReference type="SUPFAM" id="SSF55008">
    <property type="entry name" value="HMA, heavy metal-associated domain"/>
    <property type="match status" value="1"/>
</dbReference>
<dbReference type="InterPro" id="IPR027256">
    <property type="entry name" value="P-typ_ATPase_IB"/>
</dbReference>
<dbReference type="InterPro" id="IPR018303">
    <property type="entry name" value="ATPase_P-typ_P_site"/>
</dbReference>
<keyword evidence="4" id="KW-0813">Transport</keyword>
<dbReference type="GO" id="GO:0005886">
    <property type="term" value="C:plasma membrane"/>
    <property type="evidence" value="ECO:0007669"/>
    <property type="project" value="UniProtKB-SubCell"/>
</dbReference>
<dbReference type="PRINTS" id="PR00119">
    <property type="entry name" value="CATATPASE"/>
</dbReference>
<reference evidence="18" key="2">
    <citation type="journal article" date="2016" name="Int. J. Syst. Evol. Microbiol.">
        <title>Complete genome sequence and cell structure of Limnochorda pilosa, a Gram-negative spore-former within the phylum Firmicutes.</title>
        <authorList>
            <person name="Watanabe M."/>
            <person name="Kojima H."/>
            <person name="Fukui M."/>
        </authorList>
    </citation>
    <scope>NUCLEOTIDE SEQUENCE [LARGE SCALE GENOMIC DNA]</scope>
    <source>
        <strain evidence="18">HC45</strain>
    </source>
</reference>
<dbReference type="SFLD" id="SFLDG00002">
    <property type="entry name" value="C1.7:_P-type_atpase_like"/>
    <property type="match status" value="1"/>
</dbReference>
<evidence type="ECO:0000256" key="14">
    <source>
        <dbReference type="ARBA" id="ARBA00049289"/>
    </source>
</evidence>
<dbReference type="InterPro" id="IPR008250">
    <property type="entry name" value="ATPase_P-typ_transduc_dom_A_sf"/>
</dbReference>
<name>A0A0K2SPY5_LIMPI</name>
<evidence type="ECO:0000256" key="8">
    <source>
        <dbReference type="ARBA" id="ARBA00022796"/>
    </source>
</evidence>
<dbReference type="InterPro" id="IPR023299">
    <property type="entry name" value="ATPase_P-typ_cyto_dom_N"/>
</dbReference>
<dbReference type="InterPro" id="IPR044492">
    <property type="entry name" value="P_typ_ATPase_HD_dom"/>
</dbReference>
<keyword evidence="6 15" id="KW-0479">Metal-binding</keyword>
<keyword evidence="8" id="KW-0187">Copper transport</keyword>
<keyword evidence="7 15" id="KW-0547">Nucleotide-binding</keyword>
<dbReference type="FunFam" id="2.70.150.10:FF:000002">
    <property type="entry name" value="Copper-transporting ATPase 1, putative"/>
    <property type="match status" value="1"/>
</dbReference>
<dbReference type="Gene3D" id="2.70.150.10">
    <property type="entry name" value="Calcium-transporting ATPase, cytoplasmic transduction domain A"/>
    <property type="match status" value="1"/>
</dbReference>
<keyword evidence="11 15" id="KW-1133">Transmembrane helix</keyword>
<proteinExistence type="inferred from homology"/>
<feature type="transmembrane region" description="Helical" evidence="15">
    <location>
        <begin position="357"/>
        <end position="380"/>
    </location>
</feature>
<dbReference type="NCBIfam" id="TIGR01494">
    <property type="entry name" value="ATPase_P-type"/>
    <property type="match status" value="1"/>
</dbReference>
<dbReference type="NCBIfam" id="TIGR01511">
    <property type="entry name" value="ATPase-IB1_Cu"/>
    <property type="match status" value="1"/>
</dbReference>
<dbReference type="SFLD" id="SFLDS00003">
    <property type="entry name" value="Haloacid_Dehalogenase"/>
    <property type="match status" value="1"/>
</dbReference>
<dbReference type="EC" id="7.2.2.8" evidence="3"/>
<dbReference type="SUPFAM" id="SSF56784">
    <property type="entry name" value="HAD-like"/>
    <property type="match status" value="1"/>
</dbReference>
<evidence type="ECO:0000256" key="5">
    <source>
        <dbReference type="ARBA" id="ARBA00022692"/>
    </source>
</evidence>
<dbReference type="InterPro" id="IPR023214">
    <property type="entry name" value="HAD_sf"/>
</dbReference>
<dbReference type="GO" id="GO:0016887">
    <property type="term" value="F:ATP hydrolysis activity"/>
    <property type="evidence" value="ECO:0007669"/>
    <property type="project" value="InterPro"/>
</dbReference>
<dbReference type="GO" id="GO:0140581">
    <property type="term" value="F:P-type monovalent copper transporter activity"/>
    <property type="evidence" value="ECO:0007669"/>
    <property type="project" value="UniProtKB-EC"/>
</dbReference>
<organism evidence="17 18">
    <name type="scientific">Limnochorda pilosa</name>
    <dbReference type="NCBI Taxonomy" id="1555112"/>
    <lineage>
        <taxon>Bacteria</taxon>
        <taxon>Bacillati</taxon>
        <taxon>Bacillota</taxon>
        <taxon>Limnochordia</taxon>
        <taxon>Limnochordales</taxon>
        <taxon>Limnochordaceae</taxon>
        <taxon>Limnochorda</taxon>
    </lineage>
</organism>
<evidence type="ECO:0000256" key="3">
    <source>
        <dbReference type="ARBA" id="ARBA00012517"/>
    </source>
</evidence>
<dbReference type="Proteomes" id="UP000065807">
    <property type="component" value="Chromosome"/>
</dbReference>
<dbReference type="SFLD" id="SFLDF00027">
    <property type="entry name" value="p-type_atpase"/>
    <property type="match status" value="1"/>
</dbReference>
<evidence type="ECO:0000256" key="15">
    <source>
        <dbReference type="RuleBase" id="RU362081"/>
    </source>
</evidence>
<sequence>MQCSFCVSSLEKAFRRTKGVSDVSVSLAHEEALVQYDPARVTPQQLKETLLAMGYSWRDPEKVRPFEEEEAELVRERNRLLMAAGATGAALAFMVAMWMGFMQPWSRWPMLALALVTLFGPAWPIKKMAWGSLRRRILNQHVLLELAAFAGLAGGLIGFFTAGFPIADFFGVSVFVTTYHLLSGYTSLLVRTRSSQAIKKLMALQPATARVIHEGREEEVPIDHVQVGDRVRVRPGEAIPVDGVVEEGASAVDQSLVTGESLPVEKAEGAEVIGGSVNQAGTLVVRVTRVGAESFLQRVAQHIQEARALKPGILVLVDRVLQYFVPGVVLAAALAFVVWTLGAWLVAGEPNVSRAVFASLAVLVMGYPCALGMATPLAMIRGGGIAARKGILMRSGEAFQAFKDVRKVVLDKTGTLTVGKPVVTEVAAVTPGQEAEVLRLAAAVEAASEHPLGRAVVERALASGAGLPRAHGFRAHVGRGVEAFVEGRRALAGTARFLQEQGVDTSALTWRASGAEERGQTVVLVASGDAALGLIAMGDTLKEDAREAVGRLRQEGLEPMIITGDNGRTARAVAAQVGIEQVLAEVLPGDKADEIRKLQRQGYRVAMVGDGINDAPALMQADVGIAIGAGTDIAIESADIVLVGDRLSGVVEAYRIARGSYTKTVQNVSLAFAFNGIGVPAAVTGLVPPVWAMAAMAASVTVVLLNSFGGRVLSLRLARAS</sequence>
<dbReference type="EMBL" id="AP014924">
    <property type="protein sequence ID" value="BAS29180.1"/>
    <property type="molecule type" value="Genomic_DNA"/>
</dbReference>
<keyword evidence="18" id="KW-1185">Reference proteome</keyword>
<dbReference type="CDD" id="cd00371">
    <property type="entry name" value="HMA"/>
    <property type="match status" value="1"/>
</dbReference>
<dbReference type="GO" id="GO:0005524">
    <property type="term" value="F:ATP binding"/>
    <property type="evidence" value="ECO:0007669"/>
    <property type="project" value="UniProtKB-UniRule"/>
</dbReference>